<protein>
    <submittedName>
        <fullName evidence="3">Uncharacterized protein</fullName>
    </submittedName>
</protein>
<organism evidence="3 4">
    <name type="scientific">Paraphoma chrysanthemicola</name>
    <dbReference type="NCBI Taxonomy" id="798071"/>
    <lineage>
        <taxon>Eukaryota</taxon>
        <taxon>Fungi</taxon>
        <taxon>Dikarya</taxon>
        <taxon>Ascomycota</taxon>
        <taxon>Pezizomycotina</taxon>
        <taxon>Dothideomycetes</taxon>
        <taxon>Pleosporomycetidae</taxon>
        <taxon>Pleosporales</taxon>
        <taxon>Pleosporineae</taxon>
        <taxon>Phaeosphaeriaceae</taxon>
        <taxon>Paraphoma</taxon>
    </lineage>
</organism>
<accession>A0A8K0R8C8</accession>
<feature type="chain" id="PRO_5035475255" evidence="2">
    <location>
        <begin position="17"/>
        <end position="155"/>
    </location>
</feature>
<feature type="region of interest" description="Disordered" evidence="1">
    <location>
        <begin position="39"/>
        <end position="136"/>
    </location>
</feature>
<dbReference type="EMBL" id="JAGMVJ010000006">
    <property type="protein sequence ID" value="KAH7089981.1"/>
    <property type="molecule type" value="Genomic_DNA"/>
</dbReference>
<sequence>MKITLLLFAAAATVMAQSQSRDTVSATASGVCEPHDDHWHCPAGVPQPTVPPALAASNTLSAPVASGSHSHDDDDEDHDHDHAVSASTCEPHGDHWHCPSGVAQPSTRPAAVSATTTRSAASSATAPAVSQSTGEAARMGAGVLAVLGGLGAWIL</sequence>
<feature type="compositionally biased region" description="Low complexity" evidence="1">
    <location>
        <begin position="106"/>
        <end position="133"/>
    </location>
</feature>
<name>A0A8K0R8C8_9PLEO</name>
<dbReference type="Proteomes" id="UP000813461">
    <property type="component" value="Unassembled WGS sequence"/>
</dbReference>
<evidence type="ECO:0000313" key="3">
    <source>
        <dbReference type="EMBL" id="KAH7089981.1"/>
    </source>
</evidence>
<evidence type="ECO:0000313" key="4">
    <source>
        <dbReference type="Proteomes" id="UP000813461"/>
    </source>
</evidence>
<reference evidence="3" key="1">
    <citation type="journal article" date="2021" name="Nat. Commun.">
        <title>Genetic determinants of endophytism in the Arabidopsis root mycobiome.</title>
        <authorList>
            <person name="Mesny F."/>
            <person name="Miyauchi S."/>
            <person name="Thiergart T."/>
            <person name="Pickel B."/>
            <person name="Atanasova L."/>
            <person name="Karlsson M."/>
            <person name="Huettel B."/>
            <person name="Barry K.W."/>
            <person name="Haridas S."/>
            <person name="Chen C."/>
            <person name="Bauer D."/>
            <person name="Andreopoulos W."/>
            <person name="Pangilinan J."/>
            <person name="LaButti K."/>
            <person name="Riley R."/>
            <person name="Lipzen A."/>
            <person name="Clum A."/>
            <person name="Drula E."/>
            <person name="Henrissat B."/>
            <person name="Kohler A."/>
            <person name="Grigoriev I.V."/>
            <person name="Martin F.M."/>
            <person name="Hacquard S."/>
        </authorList>
    </citation>
    <scope>NUCLEOTIDE SEQUENCE</scope>
    <source>
        <strain evidence="3">MPI-SDFR-AT-0120</strain>
    </source>
</reference>
<keyword evidence="4" id="KW-1185">Reference proteome</keyword>
<evidence type="ECO:0000256" key="2">
    <source>
        <dbReference type="SAM" id="SignalP"/>
    </source>
</evidence>
<evidence type="ECO:0000256" key="1">
    <source>
        <dbReference type="SAM" id="MobiDB-lite"/>
    </source>
</evidence>
<comment type="caution">
    <text evidence="3">The sequence shown here is derived from an EMBL/GenBank/DDBJ whole genome shotgun (WGS) entry which is preliminary data.</text>
</comment>
<dbReference type="OrthoDB" id="5362269at2759"/>
<dbReference type="AlphaFoldDB" id="A0A8K0R8C8"/>
<gene>
    <name evidence="3" type="ORF">FB567DRAFT_315701</name>
</gene>
<keyword evidence="2" id="KW-0732">Signal</keyword>
<feature type="signal peptide" evidence="2">
    <location>
        <begin position="1"/>
        <end position="16"/>
    </location>
</feature>
<proteinExistence type="predicted"/>